<proteinExistence type="predicted"/>
<evidence type="ECO:0000256" key="3">
    <source>
        <dbReference type="ARBA" id="ARBA00022825"/>
    </source>
</evidence>
<dbReference type="Proteomes" id="UP000015101">
    <property type="component" value="Unassembled WGS sequence"/>
</dbReference>
<accession>T1FNY4</accession>
<dbReference type="GO" id="GO:0006508">
    <property type="term" value="P:proteolysis"/>
    <property type="evidence" value="ECO:0000318"/>
    <property type="project" value="GO_Central"/>
</dbReference>
<evidence type="ECO:0000313" key="8">
    <source>
        <dbReference type="EMBL" id="ESN93368.1"/>
    </source>
</evidence>
<feature type="chain" id="PRO_5010980812" description="Peptidase S1 domain-containing protein" evidence="6">
    <location>
        <begin position="20"/>
        <end position="264"/>
    </location>
</feature>
<dbReference type="EnsemblMetazoa" id="HelroT186312">
    <property type="protein sequence ID" value="HelroP186312"/>
    <property type="gene ID" value="HelroG186312"/>
</dbReference>
<dbReference type="eggNOG" id="KOG3627">
    <property type="taxonomic scope" value="Eukaryota"/>
</dbReference>
<dbReference type="GO" id="GO:0004252">
    <property type="term" value="F:serine-type endopeptidase activity"/>
    <property type="evidence" value="ECO:0000318"/>
    <property type="project" value="GO_Central"/>
</dbReference>
<evidence type="ECO:0000256" key="1">
    <source>
        <dbReference type="ARBA" id="ARBA00022670"/>
    </source>
</evidence>
<dbReference type="InterPro" id="IPR043504">
    <property type="entry name" value="Peptidase_S1_PA_chymotrypsin"/>
</dbReference>
<dbReference type="InterPro" id="IPR018114">
    <property type="entry name" value="TRYPSIN_HIS"/>
</dbReference>
<dbReference type="KEGG" id="hro:HELRODRAFT_186312"/>
<evidence type="ECO:0000256" key="5">
    <source>
        <dbReference type="RuleBase" id="RU363034"/>
    </source>
</evidence>
<dbReference type="CDD" id="cd00190">
    <property type="entry name" value="Tryp_SPc"/>
    <property type="match status" value="1"/>
</dbReference>
<protein>
    <recommendedName>
        <fullName evidence="7">Peptidase S1 domain-containing protein</fullName>
    </recommendedName>
</protein>
<keyword evidence="4" id="KW-1015">Disulfide bond</keyword>
<reference evidence="8 10" key="2">
    <citation type="journal article" date="2013" name="Nature">
        <title>Insights into bilaterian evolution from three spiralian genomes.</title>
        <authorList>
            <person name="Simakov O."/>
            <person name="Marletaz F."/>
            <person name="Cho S.J."/>
            <person name="Edsinger-Gonzales E."/>
            <person name="Havlak P."/>
            <person name="Hellsten U."/>
            <person name="Kuo D.H."/>
            <person name="Larsson T."/>
            <person name="Lv J."/>
            <person name="Arendt D."/>
            <person name="Savage R."/>
            <person name="Osoegawa K."/>
            <person name="de Jong P."/>
            <person name="Grimwood J."/>
            <person name="Chapman J.A."/>
            <person name="Shapiro H."/>
            <person name="Aerts A."/>
            <person name="Otillar R.P."/>
            <person name="Terry A.Y."/>
            <person name="Boore J.L."/>
            <person name="Grigoriev I.V."/>
            <person name="Lindberg D.R."/>
            <person name="Seaver E.C."/>
            <person name="Weisblat D.A."/>
            <person name="Putnam N.H."/>
            <person name="Rokhsar D.S."/>
        </authorList>
    </citation>
    <scope>NUCLEOTIDE SEQUENCE</scope>
</reference>
<dbReference type="AlphaFoldDB" id="T1FNY4"/>
<dbReference type="EMBL" id="AMQM01010311">
    <property type="status" value="NOT_ANNOTATED_CDS"/>
    <property type="molecule type" value="Genomic_DNA"/>
</dbReference>
<dbReference type="Pfam" id="PF00089">
    <property type="entry name" value="Trypsin"/>
    <property type="match status" value="1"/>
</dbReference>
<feature type="signal peptide" evidence="6">
    <location>
        <begin position="1"/>
        <end position="19"/>
    </location>
</feature>
<keyword evidence="3 5" id="KW-0720">Serine protease</keyword>
<dbReference type="PRINTS" id="PR00722">
    <property type="entry name" value="CHYMOTRYPSIN"/>
</dbReference>
<keyword evidence="2 5" id="KW-0378">Hydrolase</keyword>
<keyword evidence="1 5" id="KW-0645">Protease</keyword>
<dbReference type="STRING" id="6412.T1FNY4"/>
<evidence type="ECO:0000256" key="4">
    <source>
        <dbReference type="ARBA" id="ARBA00023157"/>
    </source>
</evidence>
<dbReference type="InterPro" id="IPR001254">
    <property type="entry name" value="Trypsin_dom"/>
</dbReference>
<gene>
    <name evidence="9" type="primary">20210531</name>
    <name evidence="8" type="ORF">HELRODRAFT_186312</name>
</gene>
<dbReference type="OrthoDB" id="6045329at2759"/>
<dbReference type="InterPro" id="IPR009003">
    <property type="entry name" value="Peptidase_S1_PA"/>
</dbReference>
<organism evidence="9 10">
    <name type="scientific">Helobdella robusta</name>
    <name type="common">Californian leech</name>
    <dbReference type="NCBI Taxonomy" id="6412"/>
    <lineage>
        <taxon>Eukaryota</taxon>
        <taxon>Metazoa</taxon>
        <taxon>Spiralia</taxon>
        <taxon>Lophotrochozoa</taxon>
        <taxon>Annelida</taxon>
        <taxon>Clitellata</taxon>
        <taxon>Hirudinea</taxon>
        <taxon>Rhynchobdellida</taxon>
        <taxon>Glossiphoniidae</taxon>
        <taxon>Helobdella</taxon>
    </lineage>
</organism>
<dbReference type="SUPFAM" id="SSF50494">
    <property type="entry name" value="Trypsin-like serine proteases"/>
    <property type="match status" value="1"/>
</dbReference>
<dbReference type="GeneID" id="20210531"/>
<dbReference type="SMART" id="SM00020">
    <property type="entry name" value="Tryp_SPc"/>
    <property type="match status" value="1"/>
</dbReference>
<dbReference type="HOGENOM" id="CLU_006842_7_0_1"/>
<dbReference type="Gene3D" id="2.40.10.10">
    <property type="entry name" value="Trypsin-like serine proteases"/>
    <property type="match status" value="1"/>
</dbReference>
<dbReference type="PANTHER" id="PTHR24250">
    <property type="entry name" value="CHYMOTRYPSIN-RELATED"/>
    <property type="match status" value="1"/>
</dbReference>
<name>T1FNY4_HELRO</name>
<dbReference type="InterPro" id="IPR033116">
    <property type="entry name" value="TRYPSIN_SER"/>
</dbReference>
<evidence type="ECO:0000313" key="10">
    <source>
        <dbReference type="Proteomes" id="UP000015101"/>
    </source>
</evidence>
<dbReference type="PROSITE" id="PS00134">
    <property type="entry name" value="TRYPSIN_HIS"/>
    <property type="match status" value="1"/>
</dbReference>
<reference evidence="9" key="3">
    <citation type="submission" date="2015-06" db="UniProtKB">
        <authorList>
            <consortium name="EnsemblMetazoa"/>
        </authorList>
    </citation>
    <scope>IDENTIFICATION</scope>
</reference>
<evidence type="ECO:0000256" key="2">
    <source>
        <dbReference type="ARBA" id="ARBA00022801"/>
    </source>
</evidence>
<evidence type="ECO:0000256" key="6">
    <source>
        <dbReference type="SAM" id="SignalP"/>
    </source>
</evidence>
<dbReference type="InterPro" id="IPR001314">
    <property type="entry name" value="Peptidase_S1A"/>
</dbReference>
<evidence type="ECO:0000259" key="7">
    <source>
        <dbReference type="PROSITE" id="PS50240"/>
    </source>
</evidence>
<dbReference type="PANTHER" id="PTHR24250:SF27">
    <property type="entry name" value="ELASTASE 2 LIKE"/>
    <property type="match status" value="1"/>
</dbReference>
<dbReference type="PROSITE" id="PS50240">
    <property type="entry name" value="TRYPSIN_DOM"/>
    <property type="match status" value="1"/>
</dbReference>
<reference evidence="10" key="1">
    <citation type="submission" date="2012-12" db="EMBL/GenBank/DDBJ databases">
        <authorList>
            <person name="Hellsten U."/>
            <person name="Grimwood J."/>
            <person name="Chapman J.A."/>
            <person name="Shapiro H."/>
            <person name="Aerts A."/>
            <person name="Otillar R.P."/>
            <person name="Terry A.Y."/>
            <person name="Boore J.L."/>
            <person name="Simakov O."/>
            <person name="Marletaz F."/>
            <person name="Cho S.-J."/>
            <person name="Edsinger-Gonzales E."/>
            <person name="Havlak P."/>
            <person name="Kuo D.-H."/>
            <person name="Larsson T."/>
            <person name="Lv J."/>
            <person name="Arendt D."/>
            <person name="Savage R."/>
            <person name="Osoegawa K."/>
            <person name="de Jong P."/>
            <person name="Lindberg D.R."/>
            <person name="Seaver E.C."/>
            <person name="Weisblat D.A."/>
            <person name="Putnam N.H."/>
            <person name="Grigoriev I.V."/>
            <person name="Rokhsar D.S."/>
        </authorList>
    </citation>
    <scope>NUCLEOTIDE SEQUENCE</scope>
</reference>
<dbReference type="EMBL" id="KB097617">
    <property type="protein sequence ID" value="ESN93368.1"/>
    <property type="molecule type" value="Genomic_DNA"/>
</dbReference>
<dbReference type="FunFam" id="2.40.10.10:FF:000036">
    <property type="entry name" value="Trypsin beta"/>
    <property type="match status" value="1"/>
</dbReference>
<dbReference type="RefSeq" id="XP_009028533.1">
    <property type="nucleotide sequence ID" value="XM_009030285.1"/>
</dbReference>
<dbReference type="CTD" id="20210531"/>
<keyword evidence="6" id="KW-0732">Signal</keyword>
<keyword evidence="10" id="KW-1185">Reference proteome</keyword>
<evidence type="ECO:0000313" key="9">
    <source>
        <dbReference type="EnsemblMetazoa" id="HelroP186312"/>
    </source>
</evidence>
<feature type="domain" description="Peptidase S1" evidence="7">
    <location>
        <begin position="25"/>
        <end position="263"/>
    </location>
</feature>
<dbReference type="InParanoid" id="T1FNY4"/>
<sequence length="264" mass="28261">MMKMLVANLLVVFLAAVHAAPESRIVDGVKADKGEWPWQMSLYVGTGFSCGASIVAATWGVTAAHCVGGLPITYKILAGTNTNNLICSVGHCVTRSLRNATRHPEYSGSGALGYPNDIAYISWAEPIIEVSTVNMTVKYVQRATSTNYVGKNCYITGWGRLTGGGVLPKDLMEAKIDVITKEQCQAKWGSRITDKHVCVHDLKDYSSGACNGDSGGPLVCEDSPKVWKLVGATSWGSAGCGTSMPSVYTRISSYNQWLDSQAKP</sequence>
<dbReference type="PROSITE" id="PS00135">
    <property type="entry name" value="TRYPSIN_SER"/>
    <property type="match status" value="1"/>
</dbReference>